<gene>
    <name evidence="3" type="ORF">Ctaglu_21930</name>
</gene>
<dbReference type="EMBL" id="BHYK01000010">
    <property type="protein sequence ID" value="GCD10570.1"/>
    <property type="molecule type" value="Genomic_DNA"/>
</dbReference>
<dbReference type="OrthoDB" id="9804312at2"/>
<keyword evidence="1 3" id="KW-0808">Transferase</keyword>
<dbReference type="Pfam" id="PF13649">
    <property type="entry name" value="Methyltransf_25"/>
    <property type="match status" value="1"/>
</dbReference>
<evidence type="ECO:0000259" key="2">
    <source>
        <dbReference type="Pfam" id="PF13649"/>
    </source>
</evidence>
<protein>
    <submittedName>
        <fullName evidence="3">Methyltransferase</fullName>
    </submittedName>
</protein>
<dbReference type="CDD" id="cd02440">
    <property type="entry name" value="AdoMet_MTases"/>
    <property type="match status" value="1"/>
</dbReference>
<proteinExistence type="predicted"/>
<dbReference type="PANTHER" id="PTHR43861">
    <property type="entry name" value="TRANS-ACONITATE 2-METHYLTRANSFERASE-RELATED"/>
    <property type="match status" value="1"/>
</dbReference>
<dbReference type="GO" id="GO:0008168">
    <property type="term" value="F:methyltransferase activity"/>
    <property type="evidence" value="ECO:0007669"/>
    <property type="project" value="UniProtKB-KW"/>
</dbReference>
<organism evidence="3 4">
    <name type="scientific">Clostridium tagluense</name>
    <dbReference type="NCBI Taxonomy" id="360422"/>
    <lineage>
        <taxon>Bacteria</taxon>
        <taxon>Bacillati</taxon>
        <taxon>Bacillota</taxon>
        <taxon>Clostridia</taxon>
        <taxon>Eubacteriales</taxon>
        <taxon>Clostridiaceae</taxon>
        <taxon>Clostridium</taxon>
    </lineage>
</organism>
<keyword evidence="4" id="KW-1185">Reference proteome</keyword>
<accession>A0A401UM10</accession>
<dbReference type="Proteomes" id="UP000287872">
    <property type="component" value="Unassembled WGS sequence"/>
</dbReference>
<sequence length="247" mass="28989">MEENEDKKPIEDIYDYEDILKMLDSFLRGPSPFWNKFYEDREKDIPFFIDVPDENLISYFQKEIIKSSKVLELGCGPGRNAMYMVQNGCDVDAVDISEEAITWAKERASKKKLKVNFMCDSIFNIPIQELGYDFIYDSGCLHHIPPHRRIQYVSLIEKFLKPKGYFGLVCFAAEDDKNKNGLPQMSDWEVYRQKSLRGGIGYTEEKLRNLFSKNFEIVEFRRMIDIDKPDVAMGKSFLWAVLLKKKR</sequence>
<feature type="domain" description="Methyltransferase" evidence="2">
    <location>
        <begin position="70"/>
        <end position="164"/>
    </location>
</feature>
<evidence type="ECO:0000313" key="4">
    <source>
        <dbReference type="Proteomes" id="UP000287872"/>
    </source>
</evidence>
<dbReference type="RefSeq" id="WP_125001416.1">
    <property type="nucleotide sequence ID" value="NZ_BHYK01000010.1"/>
</dbReference>
<dbReference type="InterPro" id="IPR041698">
    <property type="entry name" value="Methyltransf_25"/>
</dbReference>
<keyword evidence="3" id="KW-0489">Methyltransferase</keyword>
<name>A0A401UM10_9CLOT</name>
<comment type="caution">
    <text evidence="3">The sequence shown here is derived from an EMBL/GenBank/DDBJ whole genome shotgun (WGS) entry which is preliminary data.</text>
</comment>
<dbReference type="Gene3D" id="3.40.50.150">
    <property type="entry name" value="Vaccinia Virus protein VP39"/>
    <property type="match status" value="1"/>
</dbReference>
<evidence type="ECO:0000256" key="1">
    <source>
        <dbReference type="ARBA" id="ARBA00022679"/>
    </source>
</evidence>
<evidence type="ECO:0000313" key="3">
    <source>
        <dbReference type="EMBL" id="GCD10570.1"/>
    </source>
</evidence>
<dbReference type="InterPro" id="IPR029063">
    <property type="entry name" value="SAM-dependent_MTases_sf"/>
</dbReference>
<reference evidence="3 4" key="1">
    <citation type="submission" date="2018-11" db="EMBL/GenBank/DDBJ databases">
        <title>Genome sequencing and assembly of Clostridium tagluense strain A121.</title>
        <authorList>
            <person name="Murakami T."/>
            <person name="Segawa T."/>
            <person name="Shcherbakova V.A."/>
            <person name="Mori H."/>
            <person name="Yoshimura Y."/>
        </authorList>
    </citation>
    <scope>NUCLEOTIDE SEQUENCE [LARGE SCALE GENOMIC DNA]</scope>
    <source>
        <strain evidence="3 4">A121</strain>
    </source>
</reference>
<dbReference type="GO" id="GO:0032259">
    <property type="term" value="P:methylation"/>
    <property type="evidence" value="ECO:0007669"/>
    <property type="project" value="UniProtKB-KW"/>
</dbReference>
<dbReference type="AlphaFoldDB" id="A0A401UM10"/>
<dbReference type="SUPFAM" id="SSF53335">
    <property type="entry name" value="S-adenosyl-L-methionine-dependent methyltransferases"/>
    <property type="match status" value="1"/>
</dbReference>